<dbReference type="Pfam" id="PF00376">
    <property type="entry name" value="MerR"/>
    <property type="match status" value="1"/>
</dbReference>
<dbReference type="NCBIfam" id="TIGR01950">
    <property type="entry name" value="SoxR"/>
    <property type="match status" value="1"/>
</dbReference>
<dbReference type="GO" id="GO:0051537">
    <property type="term" value="F:2 iron, 2 sulfur cluster binding"/>
    <property type="evidence" value="ECO:0007669"/>
    <property type="project" value="UniProtKB-KW"/>
</dbReference>
<dbReference type="EMBL" id="CP022530">
    <property type="protein sequence ID" value="ASP40047.1"/>
    <property type="molecule type" value="Genomic_DNA"/>
</dbReference>
<dbReference type="PROSITE" id="PS50937">
    <property type="entry name" value="HTH_MERR_2"/>
    <property type="match status" value="1"/>
</dbReference>
<gene>
    <name evidence="10" type="primary">soxR</name>
    <name evidence="10" type="ORF">CHH28_15805</name>
</gene>
<evidence type="ECO:0000256" key="3">
    <source>
        <dbReference type="ARBA" id="ARBA00022723"/>
    </source>
</evidence>
<evidence type="ECO:0000313" key="10">
    <source>
        <dbReference type="EMBL" id="ASP40047.1"/>
    </source>
</evidence>
<evidence type="ECO:0000256" key="6">
    <source>
        <dbReference type="ARBA" id="ARBA00023015"/>
    </source>
</evidence>
<protein>
    <recommendedName>
        <fullName evidence="1">Redox-sensitive transcriptional activator SoxR</fullName>
    </recommendedName>
</protein>
<dbReference type="Proteomes" id="UP000202440">
    <property type="component" value="Chromosome"/>
</dbReference>
<dbReference type="InterPro" id="IPR015358">
    <property type="entry name" value="Tscrpt_reg_MerR_DNA-bd"/>
</dbReference>
<dbReference type="InterPro" id="IPR000551">
    <property type="entry name" value="MerR-type_HTH_dom"/>
</dbReference>
<dbReference type="InterPro" id="IPR010211">
    <property type="entry name" value="Redox-sen_tscrpt-act_SoxR"/>
</dbReference>
<keyword evidence="2" id="KW-0001">2Fe-2S</keyword>
<reference evidence="10 11" key="1">
    <citation type="submission" date="2017-07" db="EMBL/GenBank/DDBJ databases">
        <title>Annotated genome sequence of Bacterioplanes sanyensis isolated from Red Sea.</title>
        <authorList>
            <person name="Rehman Z.U."/>
        </authorList>
    </citation>
    <scope>NUCLEOTIDE SEQUENCE [LARGE SCALE GENOMIC DNA]</scope>
    <source>
        <strain evidence="10 11">NV9</strain>
    </source>
</reference>
<name>A0A222FLZ9_9GAMM</name>
<feature type="domain" description="HTH merR-type" evidence="9">
    <location>
        <begin position="11"/>
        <end position="79"/>
    </location>
</feature>
<evidence type="ECO:0000256" key="2">
    <source>
        <dbReference type="ARBA" id="ARBA00022714"/>
    </source>
</evidence>
<dbReference type="PANTHER" id="PTHR30204">
    <property type="entry name" value="REDOX-CYCLING DRUG-SENSING TRANSCRIPTIONAL ACTIVATOR SOXR"/>
    <property type="match status" value="1"/>
</dbReference>
<dbReference type="GO" id="GO:0006979">
    <property type="term" value="P:response to oxidative stress"/>
    <property type="evidence" value="ECO:0007669"/>
    <property type="project" value="InterPro"/>
</dbReference>
<sequence length="149" mass="16279">MPAPVAAHKTALSVGEVAKRCDIPVSTLHFYESRGLIKSWRNNSNHRRYSRHVLRRIAVIKVAQRTGIALTDIKQALSVLPEDGAPSAAQWQAMSQQWQTLLDKKIADLTLLQQQLDSCIGCGCLSLQDCPLRNPGDYLAAASSADAAE</sequence>
<dbReference type="GO" id="GO:0003700">
    <property type="term" value="F:DNA-binding transcription factor activity"/>
    <property type="evidence" value="ECO:0007669"/>
    <property type="project" value="InterPro"/>
</dbReference>
<dbReference type="PRINTS" id="PR00040">
    <property type="entry name" value="HTHMERR"/>
</dbReference>
<organism evidence="10 11">
    <name type="scientific">Bacterioplanes sanyensis</name>
    <dbReference type="NCBI Taxonomy" id="1249553"/>
    <lineage>
        <taxon>Bacteria</taxon>
        <taxon>Pseudomonadati</taxon>
        <taxon>Pseudomonadota</taxon>
        <taxon>Gammaproteobacteria</taxon>
        <taxon>Oceanospirillales</taxon>
        <taxon>Oceanospirillaceae</taxon>
        <taxon>Bacterioplanes</taxon>
    </lineage>
</organism>
<dbReference type="GO" id="GO:0003677">
    <property type="term" value="F:DNA binding"/>
    <property type="evidence" value="ECO:0007669"/>
    <property type="project" value="UniProtKB-KW"/>
</dbReference>
<evidence type="ECO:0000256" key="5">
    <source>
        <dbReference type="ARBA" id="ARBA00023014"/>
    </source>
</evidence>
<dbReference type="GO" id="GO:0046872">
    <property type="term" value="F:metal ion binding"/>
    <property type="evidence" value="ECO:0007669"/>
    <property type="project" value="UniProtKB-KW"/>
</dbReference>
<keyword evidence="11" id="KW-1185">Reference proteome</keyword>
<keyword evidence="6" id="KW-0805">Transcription regulation</keyword>
<dbReference type="CDD" id="cd01110">
    <property type="entry name" value="HTH_SoxR"/>
    <property type="match status" value="1"/>
</dbReference>
<dbReference type="Gene3D" id="1.10.1660.10">
    <property type="match status" value="1"/>
</dbReference>
<dbReference type="KEGG" id="bsan:CHH28_15805"/>
<keyword evidence="3" id="KW-0479">Metal-binding</keyword>
<evidence type="ECO:0000259" key="9">
    <source>
        <dbReference type="PROSITE" id="PS50937"/>
    </source>
</evidence>
<keyword evidence="4" id="KW-0408">Iron</keyword>
<dbReference type="InterPro" id="IPR009061">
    <property type="entry name" value="DNA-bd_dom_put_sf"/>
</dbReference>
<dbReference type="AlphaFoldDB" id="A0A222FLZ9"/>
<dbReference type="Pfam" id="PF09278">
    <property type="entry name" value="MerR-DNA-bind"/>
    <property type="match status" value="1"/>
</dbReference>
<evidence type="ECO:0000256" key="1">
    <source>
        <dbReference type="ARBA" id="ARBA00014474"/>
    </source>
</evidence>
<dbReference type="SMART" id="SM00422">
    <property type="entry name" value="HTH_MERR"/>
    <property type="match status" value="1"/>
</dbReference>
<keyword evidence="7" id="KW-0238">DNA-binding</keyword>
<dbReference type="RefSeq" id="WP_094061221.1">
    <property type="nucleotide sequence ID" value="NZ_CP022530.1"/>
</dbReference>
<accession>A0A222FLZ9</accession>
<proteinExistence type="predicted"/>
<evidence type="ECO:0000256" key="7">
    <source>
        <dbReference type="ARBA" id="ARBA00023125"/>
    </source>
</evidence>
<evidence type="ECO:0000313" key="11">
    <source>
        <dbReference type="Proteomes" id="UP000202440"/>
    </source>
</evidence>
<dbReference type="PANTHER" id="PTHR30204:SF0">
    <property type="entry name" value="REDOX-SENSITIVE TRANSCRIPTIONAL ACTIVATOR SOXR"/>
    <property type="match status" value="1"/>
</dbReference>
<evidence type="ECO:0000256" key="4">
    <source>
        <dbReference type="ARBA" id="ARBA00023004"/>
    </source>
</evidence>
<keyword evidence="5" id="KW-0411">Iron-sulfur</keyword>
<dbReference type="InterPro" id="IPR047057">
    <property type="entry name" value="MerR_fam"/>
</dbReference>
<dbReference type="OrthoDB" id="9802944at2"/>
<evidence type="ECO:0000256" key="8">
    <source>
        <dbReference type="ARBA" id="ARBA00023163"/>
    </source>
</evidence>
<dbReference type="SUPFAM" id="SSF46955">
    <property type="entry name" value="Putative DNA-binding domain"/>
    <property type="match status" value="1"/>
</dbReference>
<keyword evidence="8" id="KW-0804">Transcription</keyword>